<accession>A0A8J2KZP7</accession>
<dbReference type="EMBL" id="CAJVCH010286980">
    <property type="protein sequence ID" value="CAG7784998.1"/>
    <property type="molecule type" value="Genomic_DNA"/>
</dbReference>
<evidence type="ECO:0000313" key="2">
    <source>
        <dbReference type="Proteomes" id="UP000708208"/>
    </source>
</evidence>
<organism evidence="1 2">
    <name type="scientific">Allacma fusca</name>
    <dbReference type="NCBI Taxonomy" id="39272"/>
    <lineage>
        <taxon>Eukaryota</taxon>
        <taxon>Metazoa</taxon>
        <taxon>Ecdysozoa</taxon>
        <taxon>Arthropoda</taxon>
        <taxon>Hexapoda</taxon>
        <taxon>Collembola</taxon>
        <taxon>Symphypleona</taxon>
        <taxon>Sminthuridae</taxon>
        <taxon>Allacma</taxon>
    </lineage>
</organism>
<gene>
    <name evidence="1" type="ORF">AFUS01_LOCUS23650</name>
</gene>
<reference evidence="1" key="1">
    <citation type="submission" date="2021-06" db="EMBL/GenBank/DDBJ databases">
        <authorList>
            <person name="Hodson N. C."/>
            <person name="Mongue J. A."/>
            <person name="Jaron S. K."/>
        </authorList>
    </citation>
    <scope>NUCLEOTIDE SEQUENCE</scope>
</reference>
<keyword evidence="2" id="KW-1185">Reference proteome</keyword>
<comment type="caution">
    <text evidence="1">The sequence shown here is derived from an EMBL/GenBank/DDBJ whole genome shotgun (WGS) entry which is preliminary data.</text>
</comment>
<protein>
    <submittedName>
        <fullName evidence="1">Uncharacterized protein</fullName>
    </submittedName>
</protein>
<dbReference type="Proteomes" id="UP000708208">
    <property type="component" value="Unassembled WGS sequence"/>
</dbReference>
<proteinExistence type="predicted"/>
<sequence>AEENRNITQRNGSIITECQKRLQTYTIRPGSRPGAFS</sequence>
<evidence type="ECO:0000313" key="1">
    <source>
        <dbReference type="EMBL" id="CAG7784998.1"/>
    </source>
</evidence>
<name>A0A8J2KZP7_9HEXA</name>
<dbReference type="AlphaFoldDB" id="A0A8J2KZP7"/>
<feature type="non-terminal residue" evidence="1">
    <location>
        <position position="1"/>
    </location>
</feature>